<accession>A0ABQ1LIL1</accession>
<dbReference type="PRINTS" id="PR00032">
    <property type="entry name" value="HTHARAC"/>
</dbReference>
<proteinExistence type="predicted"/>
<comment type="caution">
    <text evidence="5">The sequence shown here is derived from an EMBL/GenBank/DDBJ whole genome shotgun (WGS) entry which is preliminary data.</text>
</comment>
<dbReference type="EMBL" id="BMEC01000002">
    <property type="protein sequence ID" value="GGC24359.1"/>
    <property type="molecule type" value="Genomic_DNA"/>
</dbReference>
<dbReference type="PROSITE" id="PS01124">
    <property type="entry name" value="HTH_ARAC_FAMILY_2"/>
    <property type="match status" value="1"/>
</dbReference>
<reference evidence="6" key="1">
    <citation type="journal article" date="2019" name="Int. J. Syst. Evol. Microbiol.">
        <title>The Global Catalogue of Microorganisms (GCM) 10K type strain sequencing project: providing services to taxonomists for standard genome sequencing and annotation.</title>
        <authorList>
            <consortium name="The Broad Institute Genomics Platform"/>
            <consortium name="The Broad Institute Genome Sequencing Center for Infectious Disease"/>
            <person name="Wu L."/>
            <person name="Ma J."/>
        </authorList>
    </citation>
    <scope>NUCLEOTIDE SEQUENCE [LARGE SCALE GENOMIC DNA]</scope>
    <source>
        <strain evidence="6">CGMCC 1.10832</strain>
    </source>
</reference>
<dbReference type="RefSeq" id="WP_188460430.1">
    <property type="nucleotide sequence ID" value="NZ_BAABHU010000002.1"/>
</dbReference>
<gene>
    <name evidence="5" type="ORF">GCM10011506_07030</name>
</gene>
<organism evidence="5 6">
    <name type="scientific">Marivirga lumbricoides</name>
    <dbReference type="NCBI Taxonomy" id="1046115"/>
    <lineage>
        <taxon>Bacteria</taxon>
        <taxon>Pseudomonadati</taxon>
        <taxon>Bacteroidota</taxon>
        <taxon>Cytophagia</taxon>
        <taxon>Cytophagales</taxon>
        <taxon>Marivirgaceae</taxon>
        <taxon>Marivirga</taxon>
    </lineage>
</organism>
<dbReference type="PANTHER" id="PTHR43280:SF32">
    <property type="entry name" value="TRANSCRIPTIONAL REGULATORY PROTEIN"/>
    <property type="match status" value="1"/>
</dbReference>
<keyword evidence="1" id="KW-0805">Transcription regulation</keyword>
<evidence type="ECO:0000256" key="2">
    <source>
        <dbReference type="ARBA" id="ARBA00023125"/>
    </source>
</evidence>
<protein>
    <submittedName>
        <fullName evidence="5">AraC family transcriptional regulator</fullName>
    </submittedName>
</protein>
<dbReference type="PANTHER" id="PTHR43280">
    <property type="entry name" value="ARAC-FAMILY TRANSCRIPTIONAL REGULATOR"/>
    <property type="match status" value="1"/>
</dbReference>
<keyword evidence="6" id="KW-1185">Reference proteome</keyword>
<keyword evidence="3" id="KW-0804">Transcription</keyword>
<evidence type="ECO:0000256" key="3">
    <source>
        <dbReference type="ARBA" id="ARBA00023163"/>
    </source>
</evidence>
<dbReference type="Gene3D" id="1.10.10.60">
    <property type="entry name" value="Homeodomain-like"/>
    <property type="match status" value="1"/>
</dbReference>
<feature type="domain" description="HTH araC/xylS-type" evidence="4">
    <location>
        <begin position="196"/>
        <end position="301"/>
    </location>
</feature>
<evidence type="ECO:0000313" key="6">
    <source>
        <dbReference type="Proteomes" id="UP000636010"/>
    </source>
</evidence>
<evidence type="ECO:0000259" key="4">
    <source>
        <dbReference type="PROSITE" id="PS01124"/>
    </source>
</evidence>
<keyword evidence="2" id="KW-0238">DNA-binding</keyword>
<dbReference type="InterPro" id="IPR020449">
    <property type="entry name" value="Tscrpt_reg_AraC-type_HTH"/>
</dbReference>
<dbReference type="SUPFAM" id="SSF46689">
    <property type="entry name" value="Homeodomain-like"/>
    <property type="match status" value="1"/>
</dbReference>
<name>A0ABQ1LIL1_9BACT</name>
<dbReference type="Pfam" id="PF12833">
    <property type="entry name" value="HTH_18"/>
    <property type="match status" value="1"/>
</dbReference>
<dbReference type="SMART" id="SM00342">
    <property type="entry name" value="HTH_ARAC"/>
    <property type="match status" value="1"/>
</dbReference>
<dbReference type="Proteomes" id="UP000636010">
    <property type="component" value="Unassembled WGS sequence"/>
</dbReference>
<evidence type="ECO:0000313" key="5">
    <source>
        <dbReference type="EMBL" id="GGC24359.1"/>
    </source>
</evidence>
<evidence type="ECO:0000256" key="1">
    <source>
        <dbReference type="ARBA" id="ARBA00023015"/>
    </source>
</evidence>
<dbReference type="InterPro" id="IPR018060">
    <property type="entry name" value="HTH_AraC"/>
</dbReference>
<sequence>MKKADNSFQIFQSLSDLHRVLGLPKPLHPMISFTDIKDIKILREELGNAYILNFYKISYKSDLCGQAKYGQNYYDFGEGGLVYTAPNQLFELNHNPGTGFLLLIHPDFLLNYPLAKKIKQFGFFKYSANEALHISEKEKETIFSIFSIIDEELQNRIDDFSQDVMISQIELLLNYSNRFYKRQFITRKAVNNDLLEKMEGFLDDYFNQEKSLTQGIPTVQFLAEQLNISPSYLSDLLRSLIGQSAQQYIHSKLIEKAKEKLSTTKLTVSEIAYELGFEHSQSFSKLFKTKTNQSPLEFRQSFN</sequence>
<dbReference type="InterPro" id="IPR009057">
    <property type="entry name" value="Homeodomain-like_sf"/>
</dbReference>